<feature type="active site" evidence="6">
    <location>
        <position position="92"/>
    </location>
</feature>
<evidence type="ECO:0000256" key="3">
    <source>
        <dbReference type="ARBA" id="ARBA00022691"/>
    </source>
</evidence>
<evidence type="ECO:0000256" key="2">
    <source>
        <dbReference type="ARBA" id="ARBA00022679"/>
    </source>
</evidence>
<keyword evidence="1 6" id="KW-0489">Methyltransferase</keyword>
<dbReference type="PANTHER" id="PTHR10629">
    <property type="entry name" value="CYTOSINE-SPECIFIC METHYLTRANSFERASE"/>
    <property type="match status" value="1"/>
</dbReference>
<sequence>MNMSKKYTFIDLFAGCGGLSEGFYKQGFHGLTHVEYDHYACQSLRTRMTHYGYQEDEISVLEKDITDKDIIQQIELEISNKSVDLLIGGPPCQSFSSLGRAKDDNGMQDDPRNYLFESYEKILSHFKPKIFVFENVTGLLTAKLGNKKTVDVILKKLGKHYKLLDDPSQMVLNSCDYGVPQVRKRVILIGVRKDLKINPVEIYNRIIKTHYNPDSTDQEKKGKKKYVTVKDAIYDLPAIKPGEGEKKVDHSIDKWNNYLSKIRSKNDIALLDHVSRTHNEKDRKRYYEMSKNKWTFKELLEKKPSLNHIKQRVFNNSYVVQFWDKPARTIIAHLYKDGNQFIHPDYEQERTITPREAARLQSFPDDFVFKGSRTQQYKQIGNAVPPLMAEAIAKSIKQVLAKL</sequence>
<comment type="similarity">
    <text evidence="6 7">Belongs to the class I-like SAM-binding methyltransferase superfamily. C5-methyltransferase family.</text>
</comment>
<evidence type="ECO:0000313" key="10">
    <source>
        <dbReference type="Proteomes" id="UP001497527"/>
    </source>
</evidence>
<reference evidence="9 10" key="1">
    <citation type="submission" date="2024-05" db="EMBL/GenBank/DDBJ databases">
        <authorList>
            <person name="Duchaud E."/>
        </authorList>
    </citation>
    <scope>NUCLEOTIDE SEQUENCE [LARGE SCALE GENOMIC DNA]</scope>
    <source>
        <strain evidence="9">Ena-SAMPLE-TAB-13-05-2024-13:56:06:370-140308</strain>
    </source>
</reference>
<dbReference type="GO" id="GO:0032259">
    <property type="term" value="P:methylation"/>
    <property type="evidence" value="ECO:0007669"/>
    <property type="project" value="UniProtKB-KW"/>
</dbReference>
<comment type="catalytic activity">
    <reaction evidence="5 8">
        <text>a 2'-deoxycytidine in DNA + S-adenosyl-L-methionine = a 5-methyl-2'-deoxycytidine in DNA + S-adenosyl-L-homocysteine + H(+)</text>
        <dbReference type="Rhea" id="RHEA:13681"/>
        <dbReference type="Rhea" id="RHEA-COMP:11369"/>
        <dbReference type="Rhea" id="RHEA-COMP:11370"/>
        <dbReference type="ChEBI" id="CHEBI:15378"/>
        <dbReference type="ChEBI" id="CHEBI:57856"/>
        <dbReference type="ChEBI" id="CHEBI:59789"/>
        <dbReference type="ChEBI" id="CHEBI:85452"/>
        <dbReference type="ChEBI" id="CHEBI:85454"/>
        <dbReference type="EC" id="2.1.1.37"/>
    </reaction>
</comment>
<evidence type="ECO:0000256" key="8">
    <source>
        <dbReference type="RuleBase" id="RU000417"/>
    </source>
</evidence>
<dbReference type="InterPro" id="IPR031303">
    <property type="entry name" value="C5_meth_CS"/>
</dbReference>
<dbReference type="PRINTS" id="PR00105">
    <property type="entry name" value="C5METTRFRASE"/>
</dbReference>
<dbReference type="InterPro" id="IPR029063">
    <property type="entry name" value="SAM-dependent_MTases_sf"/>
</dbReference>
<dbReference type="Gene3D" id="3.40.50.150">
    <property type="entry name" value="Vaccinia Virus protein VP39"/>
    <property type="match status" value="1"/>
</dbReference>
<dbReference type="InterPro" id="IPR018117">
    <property type="entry name" value="C5_DNA_meth_AS"/>
</dbReference>
<evidence type="ECO:0000256" key="6">
    <source>
        <dbReference type="PROSITE-ProRule" id="PRU01016"/>
    </source>
</evidence>
<gene>
    <name evidence="9" type="ORF">T190423A01A_90060</name>
</gene>
<evidence type="ECO:0000313" key="9">
    <source>
        <dbReference type="EMBL" id="CAL2104635.1"/>
    </source>
</evidence>
<dbReference type="GO" id="GO:0003886">
    <property type="term" value="F:DNA (cytosine-5-)-methyltransferase activity"/>
    <property type="evidence" value="ECO:0007669"/>
    <property type="project" value="UniProtKB-EC"/>
</dbReference>
<evidence type="ECO:0000256" key="5">
    <source>
        <dbReference type="ARBA" id="ARBA00047422"/>
    </source>
</evidence>
<dbReference type="EC" id="2.1.1.37" evidence="8"/>
<dbReference type="Pfam" id="PF00145">
    <property type="entry name" value="DNA_methylase"/>
    <property type="match status" value="1"/>
</dbReference>
<evidence type="ECO:0000256" key="7">
    <source>
        <dbReference type="RuleBase" id="RU000416"/>
    </source>
</evidence>
<evidence type="ECO:0000256" key="1">
    <source>
        <dbReference type="ARBA" id="ARBA00022603"/>
    </source>
</evidence>
<dbReference type="SUPFAM" id="SSF53335">
    <property type="entry name" value="S-adenosyl-L-methionine-dependent methyltransferases"/>
    <property type="match status" value="1"/>
</dbReference>
<dbReference type="Proteomes" id="UP001497527">
    <property type="component" value="Unassembled WGS sequence"/>
</dbReference>
<proteinExistence type="inferred from homology"/>
<dbReference type="EMBL" id="CAXJIO010000018">
    <property type="protein sequence ID" value="CAL2104635.1"/>
    <property type="molecule type" value="Genomic_DNA"/>
</dbReference>
<dbReference type="PANTHER" id="PTHR10629:SF52">
    <property type="entry name" value="DNA (CYTOSINE-5)-METHYLTRANSFERASE 1"/>
    <property type="match status" value="1"/>
</dbReference>
<keyword evidence="10" id="KW-1185">Reference proteome</keyword>
<organism evidence="9 10">
    <name type="scientific">Tenacibaculum polynesiense</name>
    <dbReference type="NCBI Taxonomy" id="3137857"/>
    <lineage>
        <taxon>Bacteria</taxon>
        <taxon>Pseudomonadati</taxon>
        <taxon>Bacteroidota</taxon>
        <taxon>Flavobacteriia</taxon>
        <taxon>Flavobacteriales</taxon>
        <taxon>Flavobacteriaceae</taxon>
        <taxon>Tenacibaculum</taxon>
    </lineage>
</organism>
<evidence type="ECO:0000256" key="4">
    <source>
        <dbReference type="ARBA" id="ARBA00022747"/>
    </source>
</evidence>
<dbReference type="PROSITE" id="PS00094">
    <property type="entry name" value="C5_MTASE_1"/>
    <property type="match status" value="1"/>
</dbReference>
<dbReference type="InterPro" id="IPR001525">
    <property type="entry name" value="C5_MeTfrase"/>
</dbReference>
<name>A0ABM9PG92_9FLAO</name>
<dbReference type="NCBIfam" id="TIGR00675">
    <property type="entry name" value="dcm"/>
    <property type="match status" value="1"/>
</dbReference>
<keyword evidence="2 6" id="KW-0808">Transferase</keyword>
<comment type="caution">
    <text evidence="9">The sequence shown here is derived from an EMBL/GenBank/DDBJ whole genome shotgun (WGS) entry which is preliminary data.</text>
</comment>
<keyword evidence="3 6" id="KW-0949">S-adenosyl-L-methionine</keyword>
<accession>A0ABM9PG92</accession>
<dbReference type="Gene3D" id="3.90.120.10">
    <property type="entry name" value="DNA Methylase, subunit A, domain 2"/>
    <property type="match status" value="1"/>
</dbReference>
<protein>
    <recommendedName>
        <fullName evidence="8">Cytosine-specific methyltransferase</fullName>
        <ecNumber evidence="8">2.1.1.37</ecNumber>
    </recommendedName>
</protein>
<dbReference type="PROSITE" id="PS00095">
    <property type="entry name" value="C5_MTASE_2"/>
    <property type="match status" value="1"/>
</dbReference>
<dbReference type="PROSITE" id="PS51679">
    <property type="entry name" value="SAM_MT_C5"/>
    <property type="match status" value="1"/>
</dbReference>
<keyword evidence="4" id="KW-0680">Restriction system</keyword>
<dbReference type="InterPro" id="IPR050390">
    <property type="entry name" value="C5-Methyltransferase"/>
</dbReference>